<dbReference type="PANTHER" id="PTHR47958">
    <property type="entry name" value="ATP-DEPENDENT RNA HELICASE DBP3"/>
    <property type="match status" value="1"/>
</dbReference>
<keyword evidence="4 8" id="KW-0347">Helicase</keyword>
<name>A0ABR0ZWG6_HUSHU</name>
<accession>A0ABR0ZWG6</accession>
<proteinExistence type="inferred from homology"/>
<dbReference type="InterPro" id="IPR004087">
    <property type="entry name" value="KH_dom"/>
</dbReference>
<dbReference type="CDD" id="cd22430">
    <property type="entry name" value="KH-I_DDX43_DDX53"/>
    <property type="match status" value="1"/>
</dbReference>
<feature type="domain" description="Helicase ATP-binding" evidence="10">
    <location>
        <begin position="306"/>
        <end position="481"/>
    </location>
</feature>
<evidence type="ECO:0000256" key="9">
    <source>
        <dbReference type="SAM" id="MobiDB-lite"/>
    </source>
</evidence>
<evidence type="ECO:0000259" key="12">
    <source>
        <dbReference type="PROSITE" id="PS51195"/>
    </source>
</evidence>
<dbReference type="EC" id="3.6.4.13" evidence="1"/>
<dbReference type="Proteomes" id="UP001369086">
    <property type="component" value="Unassembled WGS sequence"/>
</dbReference>
<dbReference type="InterPro" id="IPR000629">
    <property type="entry name" value="RNA-helicase_DEAD-box_CS"/>
</dbReference>
<feature type="domain" description="Helicase C-terminal" evidence="11">
    <location>
        <begin position="493"/>
        <end position="654"/>
    </location>
</feature>
<comment type="similarity">
    <text evidence="8">Belongs to the DEAD box helicase family.</text>
</comment>
<feature type="compositionally biased region" description="Basic and acidic residues" evidence="9">
    <location>
        <begin position="58"/>
        <end position="68"/>
    </location>
</feature>
<dbReference type="InterPro" id="IPR014014">
    <property type="entry name" value="RNA_helicase_DEAD_Q_motif"/>
</dbReference>
<evidence type="ECO:0000256" key="6">
    <source>
        <dbReference type="PROSITE-ProRule" id="PRU00117"/>
    </source>
</evidence>
<dbReference type="InterPro" id="IPR014001">
    <property type="entry name" value="Helicase_ATP-bd"/>
</dbReference>
<evidence type="ECO:0000256" key="7">
    <source>
        <dbReference type="PROSITE-ProRule" id="PRU00552"/>
    </source>
</evidence>
<dbReference type="InterPro" id="IPR004088">
    <property type="entry name" value="KH_dom_type_1"/>
</dbReference>
<dbReference type="PROSITE" id="PS00039">
    <property type="entry name" value="DEAD_ATP_HELICASE"/>
    <property type="match status" value="1"/>
</dbReference>
<evidence type="ECO:0000256" key="5">
    <source>
        <dbReference type="ARBA" id="ARBA00022840"/>
    </source>
</evidence>
<evidence type="ECO:0000259" key="11">
    <source>
        <dbReference type="PROSITE" id="PS51194"/>
    </source>
</evidence>
<protein>
    <recommendedName>
        <fullName evidence="1">RNA helicase</fullName>
        <ecNumber evidence="1">3.6.4.13</ecNumber>
    </recommendedName>
</protein>
<keyword evidence="2 8" id="KW-0547">Nucleotide-binding</keyword>
<dbReference type="SUPFAM" id="SSF52540">
    <property type="entry name" value="P-loop containing nucleoside triphosphate hydrolases"/>
    <property type="match status" value="1"/>
</dbReference>
<dbReference type="SUPFAM" id="SSF54791">
    <property type="entry name" value="Eukaryotic type KH-domain (KH-domain type I)"/>
    <property type="match status" value="1"/>
</dbReference>
<feature type="compositionally biased region" description="Acidic residues" evidence="9">
    <location>
        <begin position="1"/>
        <end position="12"/>
    </location>
</feature>
<keyword evidence="3 8" id="KW-0378">Hydrolase</keyword>
<organism evidence="13 14">
    <name type="scientific">Huso huso</name>
    <name type="common">Beluga</name>
    <name type="synonym">Acipenser huso</name>
    <dbReference type="NCBI Taxonomy" id="61971"/>
    <lineage>
        <taxon>Eukaryota</taxon>
        <taxon>Metazoa</taxon>
        <taxon>Chordata</taxon>
        <taxon>Craniata</taxon>
        <taxon>Vertebrata</taxon>
        <taxon>Euteleostomi</taxon>
        <taxon>Actinopterygii</taxon>
        <taxon>Chondrostei</taxon>
        <taxon>Acipenseriformes</taxon>
        <taxon>Acipenseridae</taxon>
        <taxon>Huso</taxon>
    </lineage>
</organism>
<keyword evidence="14" id="KW-1185">Reference proteome</keyword>
<dbReference type="InterPro" id="IPR011545">
    <property type="entry name" value="DEAD/DEAH_box_helicase_dom"/>
</dbReference>
<dbReference type="Pfam" id="PF00270">
    <property type="entry name" value="DEAD"/>
    <property type="match status" value="1"/>
</dbReference>
<reference evidence="13 14" key="1">
    <citation type="submission" date="2021-05" db="EMBL/GenBank/DDBJ databases">
        <authorList>
            <person name="Zahm M."/>
            <person name="Klopp C."/>
            <person name="Cabau C."/>
            <person name="Kuhl H."/>
            <person name="Suciu R."/>
            <person name="Ciorpac M."/>
            <person name="Holostenco D."/>
            <person name="Gessner J."/>
            <person name="Wuertz S."/>
            <person name="Hohne C."/>
            <person name="Stock M."/>
            <person name="Gislard M."/>
            <person name="Lluch J."/>
            <person name="Milhes M."/>
            <person name="Lampietro C."/>
            <person name="Lopez Roques C."/>
            <person name="Donnadieu C."/>
            <person name="Du K."/>
            <person name="Schartl M."/>
            <person name="Guiguen Y."/>
        </authorList>
    </citation>
    <scope>NUCLEOTIDE SEQUENCE [LARGE SCALE GENOMIC DNA]</scope>
    <source>
        <strain evidence="13">Hh-F2</strain>
        <tissue evidence="13">Blood</tissue>
    </source>
</reference>
<evidence type="ECO:0000313" key="13">
    <source>
        <dbReference type="EMBL" id="KAK6489168.1"/>
    </source>
</evidence>
<dbReference type="InterPro" id="IPR036612">
    <property type="entry name" value="KH_dom_type_1_sf"/>
</dbReference>
<dbReference type="Gene3D" id="3.30.1370.10">
    <property type="entry name" value="K Homology domain, type 1"/>
    <property type="match status" value="1"/>
</dbReference>
<feature type="short sequence motif" description="Q motif" evidence="7">
    <location>
        <begin position="275"/>
        <end position="303"/>
    </location>
</feature>
<dbReference type="EMBL" id="JAHFZB010000006">
    <property type="protein sequence ID" value="KAK6489168.1"/>
    <property type="molecule type" value="Genomic_DNA"/>
</dbReference>
<evidence type="ECO:0000256" key="8">
    <source>
        <dbReference type="RuleBase" id="RU000492"/>
    </source>
</evidence>
<evidence type="ECO:0000256" key="2">
    <source>
        <dbReference type="ARBA" id="ARBA00022741"/>
    </source>
</evidence>
<dbReference type="PROSITE" id="PS51195">
    <property type="entry name" value="Q_MOTIF"/>
    <property type="match status" value="1"/>
</dbReference>
<dbReference type="PROSITE" id="PS50084">
    <property type="entry name" value="KH_TYPE_1"/>
    <property type="match status" value="1"/>
</dbReference>
<dbReference type="InterPro" id="IPR027417">
    <property type="entry name" value="P-loop_NTPase"/>
</dbReference>
<dbReference type="SMART" id="SM00490">
    <property type="entry name" value="HELICc"/>
    <property type="match status" value="1"/>
</dbReference>
<comment type="caution">
    <text evidence="13">The sequence shown here is derived from an EMBL/GenBank/DDBJ whole genome shotgun (WGS) entry which is preliminary data.</text>
</comment>
<dbReference type="CDD" id="cd17958">
    <property type="entry name" value="DEADc_DDX43_DDX53"/>
    <property type="match status" value="1"/>
</dbReference>
<evidence type="ECO:0000256" key="3">
    <source>
        <dbReference type="ARBA" id="ARBA00022801"/>
    </source>
</evidence>
<dbReference type="PROSITE" id="PS51194">
    <property type="entry name" value="HELICASE_CTER"/>
    <property type="match status" value="1"/>
</dbReference>
<dbReference type="SMART" id="SM00322">
    <property type="entry name" value="KH"/>
    <property type="match status" value="1"/>
</dbReference>
<dbReference type="Pfam" id="PF00013">
    <property type="entry name" value="KH_1"/>
    <property type="match status" value="1"/>
</dbReference>
<evidence type="ECO:0000259" key="10">
    <source>
        <dbReference type="PROSITE" id="PS51192"/>
    </source>
</evidence>
<keyword evidence="6" id="KW-0694">RNA-binding</keyword>
<evidence type="ECO:0000313" key="14">
    <source>
        <dbReference type="Proteomes" id="UP001369086"/>
    </source>
</evidence>
<gene>
    <name evidence="13" type="ORF">HHUSO_G8193</name>
</gene>
<sequence>MSDWEADNDEDPSQTNPSVVLQEWVPSVSAKSSPFGGERSWGTKPRATADRGGPQWENWRETERRGDSWGRAPARGGEREQFSGGRGGLTWRRGDRDAGSSAPLSFNVESSMIGAVIGRGGAKIRELEENTGARIKINRGDYEGEVKIFGSSEAQIRAKQLIDELIERNSESGPNYNRNEQGRKLTNGSCWVAPVQSTEPLLPIDWAAIRENRTKYAAMKWEDLPPINKEFYTEVKSVADLTLGEVATWRKENNNIIVDDLKEGDKRPIPNPVRTFEEAFQQYPGIMDNIIRVGFQRPTPIQSQAWPIVLQGFDLIGIAQTGTGKTLAYLLPGFIHLDSQPIPREQREGPGILVLTPTRELALQIEAECSKYSYKGITSICIYGGGDRRAQIKVVTKGVDIVIATPGRLHDLQMNGFVNLRSITYLVLDEADRMLDMGFEPQIMKIILDIRPDRQTVMTSATWPPGVRRLSKSYLKDPMMVYVGTLDLAAVNTVEQGVLIIAQEEKKAFTLEFVQNMMPEDKVLIFVGKKIVVDDLSSDFCLQGIPVQSLHGDREQCDREQALDDFKKGKVRILIATDLASRGLDVHDISHVFNYDFPRNIEEYVHRVGRTGRAGRSGVSLTLVTRNDWKVASELINILERAHQFVPEELVLMADRYEKHRLEKQRERELLEPRGGGGGGSGRRGRDQDGYGGRSNRRF</sequence>
<feature type="domain" description="DEAD-box RNA helicase Q" evidence="12">
    <location>
        <begin position="275"/>
        <end position="303"/>
    </location>
</feature>
<evidence type="ECO:0000256" key="4">
    <source>
        <dbReference type="ARBA" id="ARBA00022806"/>
    </source>
</evidence>
<dbReference type="GO" id="GO:0004386">
    <property type="term" value="F:helicase activity"/>
    <property type="evidence" value="ECO:0007669"/>
    <property type="project" value="UniProtKB-KW"/>
</dbReference>
<dbReference type="SMART" id="SM00487">
    <property type="entry name" value="DEXDc"/>
    <property type="match status" value="1"/>
</dbReference>
<dbReference type="Pfam" id="PF00271">
    <property type="entry name" value="Helicase_C"/>
    <property type="match status" value="1"/>
</dbReference>
<dbReference type="Gene3D" id="3.40.50.300">
    <property type="entry name" value="P-loop containing nucleotide triphosphate hydrolases"/>
    <property type="match status" value="2"/>
</dbReference>
<evidence type="ECO:0000256" key="1">
    <source>
        <dbReference type="ARBA" id="ARBA00012552"/>
    </source>
</evidence>
<dbReference type="CDD" id="cd18787">
    <property type="entry name" value="SF2_C_DEAD"/>
    <property type="match status" value="1"/>
</dbReference>
<dbReference type="InterPro" id="IPR001650">
    <property type="entry name" value="Helicase_C-like"/>
</dbReference>
<dbReference type="PROSITE" id="PS51192">
    <property type="entry name" value="HELICASE_ATP_BIND_1"/>
    <property type="match status" value="1"/>
</dbReference>
<feature type="region of interest" description="Disordered" evidence="9">
    <location>
        <begin position="664"/>
        <end position="699"/>
    </location>
</feature>
<feature type="region of interest" description="Disordered" evidence="9">
    <location>
        <begin position="1"/>
        <end position="103"/>
    </location>
</feature>
<keyword evidence="5 8" id="KW-0067">ATP-binding</keyword>